<comment type="subcellular location">
    <subcellularLocation>
        <location evidence="1">Membrane</location>
        <topology evidence="1">Multi-pass membrane protein</topology>
    </subcellularLocation>
</comment>
<keyword evidence="5 7" id="KW-0472">Membrane</keyword>
<comment type="similarity">
    <text evidence="6">Belongs to the major facilitator superfamily. Allantoate permease family.</text>
</comment>
<dbReference type="Pfam" id="PF07690">
    <property type="entry name" value="MFS_1"/>
    <property type="match status" value="1"/>
</dbReference>
<dbReference type="Proteomes" id="UP000279259">
    <property type="component" value="Unassembled WGS sequence"/>
</dbReference>
<keyword evidence="9" id="KW-1185">Reference proteome</keyword>
<dbReference type="EMBL" id="RSCD01000024">
    <property type="protein sequence ID" value="RSH83724.1"/>
    <property type="molecule type" value="Genomic_DNA"/>
</dbReference>
<evidence type="ECO:0000313" key="8">
    <source>
        <dbReference type="EMBL" id="RSH83724.1"/>
    </source>
</evidence>
<evidence type="ECO:0000256" key="7">
    <source>
        <dbReference type="SAM" id="Phobius"/>
    </source>
</evidence>
<dbReference type="GO" id="GO:0016020">
    <property type="term" value="C:membrane"/>
    <property type="evidence" value="ECO:0007669"/>
    <property type="project" value="UniProtKB-SubCell"/>
</dbReference>
<feature type="transmembrane region" description="Helical" evidence="7">
    <location>
        <begin position="240"/>
        <end position="260"/>
    </location>
</feature>
<dbReference type="PANTHER" id="PTHR43791:SF59">
    <property type="entry name" value="TRANSPORTER, PUTATIVE (AFU_ORTHOLOGUE AFUA_1G06550)-RELATED"/>
    <property type="match status" value="1"/>
</dbReference>
<comment type="caution">
    <text evidence="8">The sequence shown here is derived from an EMBL/GenBank/DDBJ whole genome shotgun (WGS) entry which is preliminary data.</text>
</comment>
<feature type="transmembrane region" description="Helical" evidence="7">
    <location>
        <begin position="371"/>
        <end position="391"/>
    </location>
</feature>
<dbReference type="InterPro" id="IPR036259">
    <property type="entry name" value="MFS_trans_sf"/>
</dbReference>
<evidence type="ECO:0000256" key="2">
    <source>
        <dbReference type="ARBA" id="ARBA00022448"/>
    </source>
</evidence>
<accession>A0A427XXV6</accession>
<dbReference type="GO" id="GO:0022857">
    <property type="term" value="F:transmembrane transporter activity"/>
    <property type="evidence" value="ECO:0007669"/>
    <property type="project" value="InterPro"/>
</dbReference>
<feature type="transmembrane region" description="Helical" evidence="7">
    <location>
        <begin position="210"/>
        <end position="228"/>
    </location>
</feature>
<evidence type="ECO:0000256" key="1">
    <source>
        <dbReference type="ARBA" id="ARBA00004141"/>
    </source>
</evidence>
<sequence length="559" mass="62079">MTPTLDPVNDDPKGDIVQAEEARAAAFGTPEPVIDHESNQKGHHSKIYLDDAAAVLEAGGGSVQYTTAESKRVLRKVDLWVCVPMCIIYTIQNMDKQSLSYAAVFNLQAETHLVGTEYSWLTSAVYCIQLVAQPLSSYALVVFPVKYWVMFNYFAWSACLTCLAAAHNFTGLLVGRILLGGFEATILPAFILISQMWWTRREQSYRTVAYLIANSIASIIGPILAYGIGHATQRIHAYQAIFLSLGAISIGIQPLVWFMLPNSPATAKFLRHGNDRLIAVERLRENNTGTKTSKWKWHQFWEAVRDLKTWGWTLMMICTTLPAGAIGSFGGLITQGFGFNSFQTILMQIPTGVIGIITLLAGIFLTNRFKIRWPILAFLCLPCIAGAAGLIRVSRSNLRGLMATYYITWFLAGIQPLLFAWANLNAAGTTKRVVTTAAMFGGSCIGNIVGPQLYFSWEAPTYHTGLYCDIAAWSLLCVLCVAMGFHLRHLNAKQAKRRVALGLPIDILDMSIMSLEEASAYKVALSQQLLEQGFDEARLYEHSFDDMTDFENPTFIYVW</sequence>
<evidence type="ECO:0000256" key="6">
    <source>
        <dbReference type="ARBA" id="ARBA00037968"/>
    </source>
</evidence>
<organism evidence="8 9">
    <name type="scientific">Saitozyma podzolica</name>
    <dbReference type="NCBI Taxonomy" id="1890683"/>
    <lineage>
        <taxon>Eukaryota</taxon>
        <taxon>Fungi</taxon>
        <taxon>Dikarya</taxon>
        <taxon>Basidiomycota</taxon>
        <taxon>Agaricomycotina</taxon>
        <taxon>Tremellomycetes</taxon>
        <taxon>Tremellales</taxon>
        <taxon>Trimorphomycetaceae</taxon>
        <taxon>Saitozyma</taxon>
    </lineage>
</organism>
<keyword evidence="4 7" id="KW-1133">Transmembrane helix</keyword>
<feature type="transmembrane region" description="Helical" evidence="7">
    <location>
        <begin position="403"/>
        <end position="422"/>
    </location>
</feature>
<dbReference type="OrthoDB" id="6730379at2759"/>
<keyword evidence="3 7" id="KW-0812">Transmembrane</keyword>
<dbReference type="Gene3D" id="1.20.1250.20">
    <property type="entry name" value="MFS general substrate transporter like domains"/>
    <property type="match status" value="1"/>
</dbReference>
<dbReference type="FunFam" id="1.20.1250.20:FF:000064">
    <property type="entry name" value="MFS allantoate transporter"/>
    <property type="match status" value="1"/>
</dbReference>
<keyword evidence="2" id="KW-0813">Transport</keyword>
<evidence type="ECO:0000256" key="5">
    <source>
        <dbReference type="ARBA" id="ARBA00023136"/>
    </source>
</evidence>
<protein>
    <recommendedName>
        <fullName evidence="10">Major facilitator superfamily (MFS) profile domain-containing protein</fullName>
    </recommendedName>
</protein>
<dbReference type="SUPFAM" id="SSF103473">
    <property type="entry name" value="MFS general substrate transporter"/>
    <property type="match status" value="1"/>
</dbReference>
<feature type="transmembrane region" description="Helical" evidence="7">
    <location>
        <begin position="470"/>
        <end position="487"/>
    </location>
</feature>
<reference evidence="8 9" key="1">
    <citation type="submission" date="2018-11" db="EMBL/GenBank/DDBJ databases">
        <title>Genome sequence of Saitozyma podzolica DSM 27192.</title>
        <authorList>
            <person name="Aliyu H."/>
            <person name="Gorte O."/>
            <person name="Ochsenreither K."/>
        </authorList>
    </citation>
    <scope>NUCLEOTIDE SEQUENCE [LARGE SCALE GENOMIC DNA]</scope>
    <source>
        <strain evidence="8 9">DSM 27192</strain>
    </source>
</reference>
<feature type="transmembrane region" description="Helical" evidence="7">
    <location>
        <begin position="310"/>
        <end position="333"/>
    </location>
</feature>
<evidence type="ECO:0008006" key="10">
    <source>
        <dbReference type="Google" id="ProtNLM"/>
    </source>
</evidence>
<evidence type="ECO:0000313" key="9">
    <source>
        <dbReference type="Proteomes" id="UP000279259"/>
    </source>
</evidence>
<feature type="transmembrane region" description="Helical" evidence="7">
    <location>
        <begin position="178"/>
        <end position="198"/>
    </location>
</feature>
<evidence type="ECO:0000256" key="3">
    <source>
        <dbReference type="ARBA" id="ARBA00022692"/>
    </source>
</evidence>
<dbReference type="AlphaFoldDB" id="A0A427XXV6"/>
<gene>
    <name evidence="8" type="ORF">EHS25_005628</name>
</gene>
<dbReference type="InterPro" id="IPR011701">
    <property type="entry name" value="MFS"/>
</dbReference>
<dbReference type="PANTHER" id="PTHR43791">
    <property type="entry name" value="PERMEASE-RELATED"/>
    <property type="match status" value="1"/>
</dbReference>
<name>A0A427XXV6_9TREE</name>
<proteinExistence type="inferred from homology"/>
<feature type="transmembrane region" description="Helical" evidence="7">
    <location>
        <begin position="345"/>
        <end position="365"/>
    </location>
</feature>
<evidence type="ECO:0000256" key="4">
    <source>
        <dbReference type="ARBA" id="ARBA00022989"/>
    </source>
</evidence>